<sequence>MLDDALTLEEYKRYGRQMILEGFGLPGQLKLKKARVAVIGAGGLGCPALQYLVGAGVGHIGIFDFDRVESSNLHRQVLHNTERIGWYKAESAKLALEALNPHVEIIAHTEPILPSNAMSLLGSYSLILDCTDRPTTRYLMSDAAVRLGIVLVSGAAISMGGQWSVYGGHHRAGIPPPRTGRTQENIVEALGHKRRPCYRCIWPKPLPQTGGPGAGTCEEEGVFGPVVGIVGVQMASEAMKVILGLDDEEPRLNLLSLSPSSTPYRSVKTRGPSIKCIACGPNATVTDNLDAVPYDAFCGVTGAAEEEEDRGGSQVARIRVKALQEALTSHTDTKNVLIDTRQETEYGICSLPESRNVPMETFMKSPIKNVQSLLEGSSAQDSVGVNIYFLCRRGNDSLVSALALRKALQEVDPENSRNWQINDVIGGVRAWSKEVDPHFPVY</sequence>
<comment type="caution">
    <text evidence="1">The sequence shown here is derived from an EMBL/GenBank/DDBJ whole genome shotgun (WGS) entry which is preliminary data.</text>
</comment>
<dbReference type="Proteomes" id="UP001243375">
    <property type="component" value="Unassembled WGS sequence"/>
</dbReference>
<name>A0ACC2WTK3_9TREE</name>
<gene>
    <name evidence="1" type="ORF">QFC22_005510</name>
</gene>
<organism evidence="1 2">
    <name type="scientific">Naganishia vaughanmartiniae</name>
    <dbReference type="NCBI Taxonomy" id="1424756"/>
    <lineage>
        <taxon>Eukaryota</taxon>
        <taxon>Fungi</taxon>
        <taxon>Dikarya</taxon>
        <taxon>Basidiomycota</taxon>
        <taxon>Agaricomycotina</taxon>
        <taxon>Tremellomycetes</taxon>
        <taxon>Filobasidiales</taxon>
        <taxon>Filobasidiaceae</taxon>
        <taxon>Naganishia</taxon>
    </lineage>
</organism>
<protein>
    <submittedName>
        <fullName evidence="1">Uncharacterized protein</fullName>
    </submittedName>
</protein>
<evidence type="ECO:0000313" key="1">
    <source>
        <dbReference type="EMBL" id="KAJ9114635.1"/>
    </source>
</evidence>
<reference evidence="1" key="1">
    <citation type="submission" date="2023-04" db="EMBL/GenBank/DDBJ databases">
        <title>Draft Genome sequencing of Naganishia species isolated from polar environments using Oxford Nanopore Technology.</title>
        <authorList>
            <person name="Leo P."/>
            <person name="Venkateswaran K."/>
        </authorList>
    </citation>
    <scope>NUCLEOTIDE SEQUENCE</scope>
    <source>
        <strain evidence="1">MNA-CCFEE 5425</strain>
    </source>
</reference>
<proteinExistence type="predicted"/>
<evidence type="ECO:0000313" key="2">
    <source>
        <dbReference type="Proteomes" id="UP001243375"/>
    </source>
</evidence>
<dbReference type="EMBL" id="JASBWU010000018">
    <property type="protein sequence ID" value="KAJ9114635.1"/>
    <property type="molecule type" value="Genomic_DNA"/>
</dbReference>
<keyword evidence="2" id="KW-1185">Reference proteome</keyword>
<accession>A0ACC2WTK3</accession>